<evidence type="ECO:0000256" key="1">
    <source>
        <dbReference type="SAM" id="SignalP"/>
    </source>
</evidence>
<sequence length="172" mass="19281">MTNSFLLLLFFLLVVSATTYADKQIMAAELVTCVNSTNGYLDGIDGKSWEPAQAVLGIPYDYERTRLAPDYYFVYGRKLGWHGTWASLLYLGTDGWMAFEARAEDDRLDVFAASFVPVRVVEAFAVCGVEWGGFWDDEYPLIEVAPVQQTVAPLSLRPLWNGEDLLPPKPND</sequence>
<dbReference type="EMBL" id="FOYP01000001">
    <property type="protein sequence ID" value="SFR32702.1"/>
    <property type="molecule type" value="Genomic_DNA"/>
</dbReference>
<dbReference type="RefSeq" id="WP_090195677.1">
    <property type="nucleotide sequence ID" value="NZ_FOYP01000001.1"/>
</dbReference>
<feature type="signal peptide" evidence="1">
    <location>
        <begin position="1"/>
        <end position="21"/>
    </location>
</feature>
<keyword evidence="3" id="KW-1185">Reference proteome</keyword>
<reference evidence="3" key="1">
    <citation type="submission" date="2016-10" db="EMBL/GenBank/DDBJ databases">
        <authorList>
            <person name="Varghese N."/>
            <person name="Submissions S."/>
        </authorList>
    </citation>
    <scope>NUCLEOTIDE SEQUENCE [LARGE SCALE GENOMIC DNA]</scope>
    <source>
        <strain evidence="3">DSM 26879</strain>
    </source>
</reference>
<protein>
    <submittedName>
        <fullName evidence="2">Uncharacterized protein</fullName>
    </submittedName>
</protein>
<gene>
    <name evidence="2" type="ORF">SAMN04488005_0358</name>
</gene>
<evidence type="ECO:0000313" key="3">
    <source>
        <dbReference type="Proteomes" id="UP000199478"/>
    </source>
</evidence>
<name>A0A1I6FRW5_9RHOB</name>
<dbReference type="Proteomes" id="UP000199478">
    <property type="component" value="Unassembled WGS sequence"/>
</dbReference>
<proteinExistence type="predicted"/>
<dbReference type="AlphaFoldDB" id="A0A1I6FRW5"/>
<organism evidence="2 3">
    <name type="scientific">Yoonia tamlensis</name>
    <dbReference type="NCBI Taxonomy" id="390270"/>
    <lineage>
        <taxon>Bacteria</taxon>
        <taxon>Pseudomonadati</taxon>
        <taxon>Pseudomonadota</taxon>
        <taxon>Alphaproteobacteria</taxon>
        <taxon>Rhodobacterales</taxon>
        <taxon>Paracoccaceae</taxon>
        <taxon>Yoonia</taxon>
    </lineage>
</organism>
<evidence type="ECO:0000313" key="2">
    <source>
        <dbReference type="EMBL" id="SFR32702.1"/>
    </source>
</evidence>
<keyword evidence="1" id="KW-0732">Signal</keyword>
<accession>A0A1I6FRW5</accession>
<feature type="chain" id="PRO_5011459488" evidence="1">
    <location>
        <begin position="22"/>
        <end position="172"/>
    </location>
</feature>
<dbReference type="STRING" id="390270.SAMN04488005_0358"/>